<name>A0A4R6GL54_9BACT</name>
<gene>
    <name evidence="1" type="ORF">DET52_1138</name>
</gene>
<dbReference type="InterPro" id="IPR023401">
    <property type="entry name" value="ODC_N"/>
</dbReference>
<reference evidence="1 2" key="1">
    <citation type="submission" date="2019-03" db="EMBL/GenBank/DDBJ databases">
        <title>Freshwater and sediment microbial communities from various areas in North America, analyzing microbe dynamics in response to fracking.</title>
        <authorList>
            <person name="Lamendella R."/>
        </authorList>
    </citation>
    <scope>NUCLEOTIDE SEQUENCE [LARGE SCALE GENOMIC DNA]</scope>
    <source>
        <strain evidence="1 2">114D</strain>
    </source>
</reference>
<dbReference type="AlphaFoldDB" id="A0A4R6GL54"/>
<proteinExistence type="predicted"/>
<evidence type="ECO:0000313" key="1">
    <source>
        <dbReference type="EMBL" id="TDN95786.1"/>
    </source>
</evidence>
<dbReference type="SUPFAM" id="SSF51735">
    <property type="entry name" value="NAD(P)-binding Rossmann-fold domains"/>
    <property type="match status" value="1"/>
</dbReference>
<dbReference type="Gene3D" id="3.40.50.720">
    <property type="entry name" value="NAD(P)-binding Rossmann-like Domain"/>
    <property type="match status" value="1"/>
</dbReference>
<dbReference type="OrthoDB" id="9792005at2"/>
<dbReference type="RefSeq" id="WP_133466902.1">
    <property type="nucleotide sequence ID" value="NZ_SNWI01000013.1"/>
</dbReference>
<dbReference type="EMBL" id="SNWI01000013">
    <property type="protein sequence ID" value="TDN95786.1"/>
    <property type="molecule type" value="Genomic_DNA"/>
</dbReference>
<dbReference type="PANTHER" id="PTHR13812:SF19">
    <property type="entry name" value="KETIMINE REDUCTASE MU-CRYSTALLIN"/>
    <property type="match status" value="1"/>
</dbReference>
<dbReference type="PIRSF" id="PIRSF001439">
    <property type="entry name" value="CryM"/>
    <property type="match status" value="1"/>
</dbReference>
<dbReference type="PANTHER" id="PTHR13812">
    <property type="entry name" value="KETIMINE REDUCTASE MU-CRYSTALLIN"/>
    <property type="match status" value="1"/>
</dbReference>
<accession>A0A4R6GL54</accession>
<protein>
    <submittedName>
        <fullName evidence="1">Ornithine cyclodeaminase/alanine dehydrogenase</fullName>
    </submittedName>
</protein>
<dbReference type="InterPro" id="IPR003462">
    <property type="entry name" value="ODC_Mu_crystall"/>
</dbReference>
<dbReference type="Proteomes" id="UP000294848">
    <property type="component" value="Unassembled WGS sequence"/>
</dbReference>
<sequence>MSDGLKTLLFNRSSFEQQMCMSDYIEAVSLVHKLHAEGKCIETNLVHADAPKGEYHIKTGGMLGDQSYYGLKANGGFFDNKRNYGLPNILGVIYLSNAENAYPLAIFESSVISKMRTAAATAVAAKYLLPKEPIQLGIVGYGNQAEAQIKALLCVTDVERIIVSGRDHEKVSLFVDKIEGRFQIPVSSGTEEYTCRNSNAIVTCTPSTNYIIKQEWINKGTFIAAVGADSPGKNELDPQIFANAKVVGDIKSQIIKVGESQHSIQKGIINSDDIHGELGELITGKVEGRIDDEEIIIYDSTGTAIQDIACAAYIYEKLKNSKDIQSIDLFA</sequence>
<comment type="caution">
    <text evidence="1">The sequence shown here is derived from an EMBL/GenBank/DDBJ whole genome shotgun (WGS) entry which is preliminary data.</text>
</comment>
<organism evidence="1 2">
    <name type="scientific">Sunxiuqinia elliptica</name>
    <dbReference type="NCBI Taxonomy" id="655355"/>
    <lineage>
        <taxon>Bacteria</taxon>
        <taxon>Pseudomonadati</taxon>
        <taxon>Bacteroidota</taxon>
        <taxon>Bacteroidia</taxon>
        <taxon>Marinilabiliales</taxon>
        <taxon>Prolixibacteraceae</taxon>
        <taxon>Sunxiuqinia</taxon>
    </lineage>
</organism>
<evidence type="ECO:0000313" key="2">
    <source>
        <dbReference type="Proteomes" id="UP000294848"/>
    </source>
</evidence>
<dbReference type="Pfam" id="PF02423">
    <property type="entry name" value="OCD_Mu_crystall"/>
    <property type="match status" value="1"/>
</dbReference>
<dbReference type="InterPro" id="IPR036291">
    <property type="entry name" value="NAD(P)-bd_dom_sf"/>
</dbReference>
<dbReference type="GO" id="GO:0005737">
    <property type="term" value="C:cytoplasm"/>
    <property type="evidence" value="ECO:0007669"/>
    <property type="project" value="TreeGrafter"/>
</dbReference>
<dbReference type="Gene3D" id="3.30.1780.10">
    <property type="entry name" value="ornithine cyclodeaminase, domain 1"/>
    <property type="match status" value="1"/>
</dbReference>